<evidence type="ECO:0000313" key="5">
    <source>
        <dbReference type="EMBL" id="NNU32993.1"/>
    </source>
</evidence>
<keyword evidence="1" id="KW-0328">Glycosyltransferase</keyword>
<dbReference type="InterPro" id="IPR049625">
    <property type="entry name" value="Glyco_transf_61_cat"/>
</dbReference>
<proteinExistence type="predicted"/>
<feature type="domain" description="Glycosyltransferase 61 catalytic" evidence="4">
    <location>
        <begin position="165"/>
        <end position="310"/>
    </location>
</feature>
<evidence type="ECO:0000313" key="6">
    <source>
        <dbReference type="Proteomes" id="UP000566071"/>
    </source>
</evidence>
<sequence>MKKIKAFLKDTAKQSIPLLAGLFGAKILSKQATLKKLAAYQMFSEPGVEVTLPPAGETGLPVADIYAKSQVVTTSAIGVYRVSDKIKIHPYGGVQFGREVLDMDFGSALFVKTLLKTDKRPVIKCDTCIVLWSHEWGNGYFDYTYFIYAKLLRIKNMMPEAEFKKAKIIYPLVHTAFEQELLKYAGVTADQILDSKTHNVQATHYYTGNNDSWYYPNKSDLNLLRQTLLPQALAGKTSERVYISRKARRRLTNEAEVIRVLKEFDFDIIEDAPKTVAEQIALYKNAKVIIGPHGASYTNIINCTPGTILIELFPGGYYPDYFRSLSSALNMNYYAIFEDNIGETHYRNLADDLTIDPEKIKIALQNILTIV</sequence>
<keyword evidence="3" id="KW-0325">Glycoprotein</keyword>
<comment type="caution">
    <text evidence="5">The sequence shown here is derived from an EMBL/GenBank/DDBJ whole genome shotgun (WGS) entry which is preliminary data.</text>
</comment>
<dbReference type="Pfam" id="PF04577">
    <property type="entry name" value="Glyco_transf_61"/>
    <property type="match status" value="1"/>
</dbReference>
<keyword evidence="6" id="KW-1185">Reference proteome</keyword>
<dbReference type="PANTHER" id="PTHR20961">
    <property type="entry name" value="GLYCOSYLTRANSFERASE"/>
    <property type="match status" value="1"/>
</dbReference>
<keyword evidence="2" id="KW-0808">Transferase</keyword>
<name>A0ABX1VZ86_9SPHI</name>
<evidence type="ECO:0000256" key="2">
    <source>
        <dbReference type="ARBA" id="ARBA00022679"/>
    </source>
</evidence>
<gene>
    <name evidence="5" type="ORF">HK413_00080</name>
</gene>
<protein>
    <submittedName>
        <fullName evidence="5">Glycosyltransferase family 61 protein</fullName>
    </submittedName>
</protein>
<dbReference type="InterPro" id="IPR007657">
    <property type="entry name" value="Glycosyltransferase_61"/>
</dbReference>
<evidence type="ECO:0000256" key="3">
    <source>
        <dbReference type="ARBA" id="ARBA00023180"/>
    </source>
</evidence>
<dbReference type="Proteomes" id="UP000566071">
    <property type="component" value="Unassembled WGS sequence"/>
</dbReference>
<accession>A0ABX1VZ86</accession>
<reference evidence="5 6" key="1">
    <citation type="submission" date="2020-05" db="EMBL/GenBank/DDBJ databases">
        <authorList>
            <person name="Khan S.A."/>
            <person name="Jeon C.O."/>
            <person name="Chun B.H."/>
        </authorList>
    </citation>
    <scope>NUCLEOTIDE SEQUENCE [LARGE SCALE GENOMIC DNA]</scope>
    <source>
        <strain evidence="5 6">S1162</strain>
    </source>
</reference>
<evidence type="ECO:0000256" key="1">
    <source>
        <dbReference type="ARBA" id="ARBA00022676"/>
    </source>
</evidence>
<evidence type="ECO:0000259" key="4">
    <source>
        <dbReference type="Pfam" id="PF04577"/>
    </source>
</evidence>
<dbReference type="RefSeq" id="WP_175268697.1">
    <property type="nucleotide sequence ID" value="NZ_JABFCR010000001.1"/>
</dbReference>
<organism evidence="5 6">
    <name type="scientific">Mucilaginibacter humi</name>
    <dbReference type="NCBI Taxonomy" id="2732510"/>
    <lineage>
        <taxon>Bacteria</taxon>
        <taxon>Pseudomonadati</taxon>
        <taxon>Bacteroidota</taxon>
        <taxon>Sphingobacteriia</taxon>
        <taxon>Sphingobacteriales</taxon>
        <taxon>Sphingobacteriaceae</taxon>
        <taxon>Mucilaginibacter</taxon>
    </lineage>
</organism>
<dbReference type="EMBL" id="JABFCR010000001">
    <property type="protein sequence ID" value="NNU32993.1"/>
    <property type="molecule type" value="Genomic_DNA"/>
</dbReference>